<dbReference type="EMBL" id="BEZZ01001395">
    <property type="protein sequence ID" value="GCC18241.1"/>
    <property type="molecule type" value="Genomic_DNA"/>
</dbReference>
<dbReference type="InterPro" id="IPR015070">
    <property type="entry name" value="EF_hand_DJBP"/>
</dbReference>
<feature type="domain" description="EF-hand" evidence="5">
    <location>
        <begin position="120"/>
        <end position="155"/>
    </location>
</feature>
<dbReference type="SMART" id="SM00054">
    <property type="entry name" value="EFh"/>
    <property type="match status" value="6"/>
</dbReference>
<name>A0A401RJB7_CHIPU</name>
<dbReference type="AlphaFoldDB" id="A0A401RJB7"/>
<dbReference type="FunFam" id="1.10.238.10:FF:000179">
    <property type="entry name" value="EF-hand calcium-binding domain-containing protein 6"/>
    <property type="match status" value="1"/>
</dbReference>
<dbReference type="InterPro" id="IPR052603">
    <property type="entry name" value="EFCB6"/>
</dbReference>
<reference evidence="6 7" key="1">
    <citation type="journal article" date="2018" name="Nat. Ecol. Evol.">
        <title>Shark genomes provide insights into elasmobranch evolution and the origin of vertebrates.</title>
        <authorList>
            <person name="Hara Y"/>
            <person name="Yamaguchi K"/>
            <person name="Onimaru K"/>
            <person name="Kadota M"/>
            <person name="Koyanagi M"/>
            <person name="Keeley SD"/>
            <person name="Tatsumi K"/>
            <person name="Tanaka K"/>
            <person name="Motone F"/>
            <person name="Kageyama Y"/>
            <person name="Nozu R"/>
            <person name="Adachi N"/>
            <person name="Nishimura O"/>
            <person name="Nakagawa R"/>
            <person name="Tanegashima C"/>
            <person name="Kiyatake I"/>
            <person name="Matsumoto R"/>
            <person name="Murakumo K"/>
            <person name="Nishida K"/>
            <person name="Terakita A"/>
            <person name="Kuratani S"/>
            <person name="Sato K"/>
            <person name="Hyodo S Kuraku.S."/>
        </authorList>
    </citation>
    <scope>NUCLEOTIDE SEQUENCE [LARGE SCALE GENOMIC DNA]</scope>
</reference>
<dbReference type="Pfam" id="PF08976">
    <property type="entry name" value="EF-hand_11"/>
    <property type="match status" value="2"/>
</dbReference>
<dbReference type="PANTHER" id="PTHR20875:SF2">
    <property type="entry name" value="EF-HAND CALCIUM-BINDING DOMAIN-CONTAINING PROTEIN 6"/>
    <property type="match status" value="1"/>
</dbReference>
<proteinExistence type="predicted"/>
<organism evidence="6 7">
    <name type="scientific">Chiloscyllium punctatum</name>
    <name type="common">Brownbanded bambooshark</name>
    <name type="synonym">Hemiscyllium punctatum</name>
    <dbReference type="NCBI Taxonomy" id="137246"/>
    <lineage>
        <taxon>Eukaryota</taxon>
        <taxon>Metazoa</taxon>
        <taxon>Chordata</taxon>
        <taxon>Craniata</taxon>
        <taxon>Vertebrata</taxon>
        <taxon>Chondrichthyes</taxon>
        <taxon>Elasmobranchii</taxon>
        <taxon>Galeomorphii</taxon>
        <taxon>Galeoidea</taxon>
        <taxon>Orectolobiformes</taxon>
        <taxon>Hemiscylliidae</taxon>
        <taxon>Chiloscyllium</taxon>
    </lineage>
</organism>
<dbReference type="OrthoDB" id="26525at2759"/>
<evidence type="ECO:0000313" key="6">
    <source>
        <dbReference type="EMBL" id="GCC18241.1"/>
    </source>
</evidence>
<feature type="domain" description="EF-hand" evidence="5">
    <location>
        <begin position="226"/>
        <end position="261"/>
    </location>
</feature>
<dbReference type="OMA" id="FIPRENF"/>
<sequence>AFKRIDSDGNLIVEKKDMRDLLYQLCLPISAEQFEKLWSWYDSDKKGFTTHLEFLKKLRNRFARQVQTDSKQIVPESRGRLMDQSNKQQQFHTDGIQQKLQTGTLNITELKKQLKAKFRNHHKGFHEAFDKLDKKNDGCVSVNDFQRVLKDHNYHLGEEQLKQLLVSLEIPMHNCKFSYADFLRAIEDIEDKSLKRGPKLTFIPRENFQIQSPEKMLTKLKGEVAKSSNALFEAFKSFDKYGNGKINSLAFRQVLHNVCFRLTDKEFNYLLSKLKLDSDYMVDWLDFLQSYNIYNYKAAEKPEGQDQASRPKSSQQLTMDEIMSHIREVVNSCLYIITQEFEEVDYANIKVVSKKHFKEIFFKHFMSLTDEQFENLWNHLPVNEFGNLDYHKFLNQFTGQNSGESQPKGNASLTKPSTPGSGSRPPSEARRPKTSSSIHSDRKELAQQRASMTPSVNCEEIEQRLKKDVAKIWKAIEKECKEKDTENRGEIDTKAFKDIMKKFCLIVKTEEFQQLAKKYDIKNTGRFAYNEFLQRLVLSLGPLDVNLPERMRIPHPKIPMSPGTEHEIFTDLMMRIQPCIAKCWKLIRRTFKVYDDIGSGYISLFQFRQVLRQYGINITEEEFYYLSSYYDKHLQGTISYNEFLRAFL</sequence>
<comment type="caution">
    <text evidence="6">The sequence shown here is derived from an EMBL/GenBank/DDBJ whole genome shotgun (WGS) entry which is preliminary data.</text>
</comment>
<accession>A0A401RJB7</accession>
<evidence type="ECO:0000313" key="7">
    <source>
        <dbReference type="Proteomes" id="UP000287033"/>
    </source>
</evidence>
<evidence type="ECO:0000256" key="4">
    <source>
        <dbReference type="SAM" id="MobiDB-lite"/>
    </source>
</evidence>
<evidence type="ECO:0000256" key="3">
    <source>
        <dbReference type="ARBA" id="ARBA00022837"/>
    </source>
</evidence>
<dbReference type="Gene3D" id="1.10.238.10">
    <property type="entry name" value="EF-hand"/>
    <property type="match status" value="6"/>
</dbReference>
<evidence type="ECO:0000256" key="2">
    <source>
        <dbReference type="ARBA" id="ARBA00022737"/>
    </source>
</evidence>
<dbReference type="GO" id="GO:0005509">
    <property type="term" value="F:calcium ion binding"/>
    <property type="evidence" value="ECO:0007669"/>
    <property type="project" value="InterPro"/>
</dbReference>
<feature type="domain" description="EF-hand" evidence="5">
    <location>
        <begin position="1"/>
        <end position="28"/>
    </location>
</feature>
<keyword evidence="2" id="KW-0677">Repeat</keyword>
<dbReference type="GO" id="GO:0005654">
    <property type="term" value="C:nucleoplasm"/>
    <property type="evidence" value="ECO:0007669"/>
    <property type="project" value="TreeGrafter"/>
</dbReference>
<dbReference type="PROSITE" id="PS50222">
    <property type="entry name" value="EF_HAND_2"/>
    <property type="match status" value="4"/>
</dbReference>
<dbReference type="Pfam" id="PF13405">
    <property type="entry name" value="EF-hand_6"/>
    <property type="match status" value="1"/>
</dbReference>
<feature type="domain" description="EF-hand" evidence="5">
    <location>
        <begin position="582"/>
        <end position="617"/>
    </location>
</feature>
<dbReference type="CDD" id="cd00051">
    <property type="entry name" value="EFh"/>
    <property type="match status" value="1"/>
</dbReference>
<protein>
    <recommendedName>
        <fullName evidence="5">EF-hand domain-containing protein</fullName>
    </recommendedName>
</protein>
<evidence type="ECO:0000259" key="5">
    <source>
        <dbReference type="PROSITE" id="PS50222"/>
    </source>
</evidence>
<dbReference type="FunFam" id="1.10.238.10:FF:000243">
    <property type="entry name" value="EF-hand calcium binding domain 6"/>
    <property type="match status" value="1"/>
</dbReference>
<dbReference type="InterPro" id="IPR002048">
    <property type="entry name" value="EF_hand_dom"/>
</dbReference>
<dbReference type="Proteomes" id="UP000287033">
    <property type="component" value="Unassembled WGS sequence"/>
</dbReference>
<keyword evidence="7" id="KW-1185">Reference proteome</keyword>
<keyword evidence="1" id="KW-0597">Phosphoprotein</keyword>
<feature type="region of interest" description="Disordered" evidence="4">
    <location>
        <begin position="398"/>
        <end position="456"/>
    </location>
</feature>
<keyword evidence="3" id="KW-0106">Calcium</keyword>
<gene>
    <name evidence="6" type="ORF">chiPu_0017858</name>
</gene>
<feature type="non-terminal residue" evidence="6">
    <location>
        <position position="1"/>
    </location>
</feature>
<dbReference type="STRING" id="137246.A0A401RJB7"/>
<feature type="compositionally biased region" description="Polar residues" evidence="4">
    <location>
        <begin position="398"/>
        <end position="415"/>
    </location>
</feature>
<feature type="compositionally biased region" description="Low complexity" evidence="4">
    <location>
        <begin position="416"/>
        <end position="426"/>
    </location>
</feature>
<dbReference type="PANTHER" id="PTHR20875">
    <property type="entry name" value="EF-HAND CALCIUM-BINDING DOMAIN-CONTAINING PROTEIN 6-RELATED"/>
    <property type="match status" value="1"/>
</dbReference>
<dbReference type="SUPFAM" id="SSF47473">
    <property type="entry name" value="EF-hand"/>
    <property type="match status" value="4"/>
</dbReference>
<evidence type="ECO:0000256" key="1">
    <source>
        <dbReference type="ARBA" id="ARBA00022553"/>
    </source>
</evidence>
<dbReference type="InterPro" id="IPR011992">
    <property type="entry name" value="EF-hand-dom_pair"/>
</dbReference>
<dbReference type="Pfam" id="PF13499">
    <property type="entry name" value="EF-hand_7"/>
    <property type="match status" value="1"/>
</dbReference>